<reference evidence="4" key="1">
    <citation type="submission" date="2018-01" db="EMBL/GenBank/DDBJ databases">
        <authorList>
            <person name="Mao J.F."/>
        </authorList>
    </citation>
    <scope>NUCLEOTIDE SEQUENCE</scope>
    <source>
        <strain evidence="4">Huo1</strain>
        <tissue evidence="4">Leaf</tissue>
    </source>
</reference>
<feature type="region of interest" description="Disordered" evidence="2">
    <location>
        <begin position="1"/>
        <end position="145"/>
    </location>
</feature>
<feature type="compositionally biased region" description="Acidic residues" evidence="2">
    <location>
        <begin position="60"/>
        <end position="75"/>
    </location>
</feature>
<sequence>MPKNREPVKPVEESESDSSEEGSSDEESDADLDPTPPQSKPQPPIPATKPSQPLPPPSSSDEDDSGSETESESDAPEVIPLAAKPVEEPPKSSRKAKSKPAADPVTPAKSAAAAKRPVEDTAGKDAKKPKKSQAAEPETTEKKSNMFQRLWSEEDEIVILEGMIEFQNKFKVDPIANLDQYHDFIKKSVQTDFTDFTRTQLQDKIRRLKRKYLKSREKDGKEKAFSKPQEQMAYDLSKAIWGNEEKGVVKVMGSPRANGSVIRRAVGKKEADDGKSREVEKTTTTLNRCGATMEERLCIYGEAAFGSGDVENEWNKLKVEELKVYLKQLEVKVAQTKLVLAAMESKD</sequence>
<dbReference type="GO" id="GO:0006355">
    <property type="term" value="P:regulation of DNA-templated transcription"/>
    <property type="evidence" value="ECO:0007669"/>
    <property type="project" value="InterPro"/>
</dbReference>
<comment type="caution">
    <text evidence="4">The sequence shown here is derived from an EMBL/GenBank/DDBJ whole genome shotgun (WGS) entry which is preliminary data.</text>
</comment>
<name>A0A8X8XE12_SALSN</name>
<comment type="similarity">
    <text evidence="1">Belongs to the GeBP family.</text>
</comment>
<evidence type="ECO:0000259" key="3">
    <source>
        <dbReference type="Pfam" id="PF04504"/>
    </source>
</evidence>
<dbReference type="GO" id="GO:0005634">
    <property type="term" value="C:nucleus"/>
    <property type="evidence" value="ECO:0007669"/>
    <property type="project" value="TreeGrafter"/>
</dbReference>
<accession>A0A8X8XE12</accession>
<organism evidence="4">
    <name type="scientific">Salvia splendens</name>
    <name type="common">Scarlet sage</name>
    <dbReference type="NCBI Taxonomy" id="180675"/>
    <lineage>
        <taxon>Eukaryota</taxon>
        <taxon>Viridiplantae</taxon>
        <taxon>Streptophyta</taxon>
        <taxon>Embryophyta</taxon>
        <taxon>Tracheophyta</taxon>
        <taxon>Spermatophyta</taxon>
        <taxon>Magnoliopsida</taxon>
        <taxon>eudicotyledons</taxon>
        <taxon>Gunneridae</taxon>
        <taxon>Pentapetalae</taxon>
        <taxon>asterids</taxon>
        <taxon>lamiids</taxon>
        <taxon>Lamiales</taxon>
        <taxon>Lamiaceae</taxon>
        <taxon>Nepetoideae</taxon>
        <taxon>Mentheae</taxon>
        <taxon>Salviinae</taxon>
        <taxon>Salvia</taxon>
        <taxon>Salvia subgen. Calosphace</taxon>
        <taxon>core Calosphace</taxon>
    </lineage>
</organism>
<evidence type="ECO:0000256" key="2">
    <source>
        <dbReference type="SAM" id="MobiDB-lite"/>
    </source>
</evidence>
<dbReference type="EMBL" id="PNBA02000009">
    <property type="protein sequence ID" value="KAG6412875.1"/>
    <property type="molecule type" value="Genomic_DNA"/>
</dbReference>
<dbReference type="Pfam" id="PF04504">
    <property type="entry name" value="GeBP-like_DBD"/>
    <property type="match status" value="1"/>
</dbReference>
<feature type="compositionally biased region" description="Basic and acidic residues" evidence="2">
    <location>
        <begin position="1"/>
        <end position="12"/>
    </location>
</feature>
<feature type="compositionally biased region" description="Basic and acidic residues" evidence="2">
    <location>
        <begin position="116"/>
        <end position="126"/>
    </location>
</feature>
<dbReference type="Proteomes" id="UP000298416">
    <property type="component" value="Unassembled WGS sequence"/>
</dbReference>
<proteinExistence type="inferred from homology"/>
<dbReference type="PANTHER" id="PTHR31662">
    <property type="entry name" value="BNAANNG10740D PROTEIN-RELATED"/>
    <property type="match status" value="1"/>
</dbReference>
<feature type="domain" description="Glabrous enhancer-binding protein-like DBD" evidence="3">
    <location>
        <begin position="147"/>
        <end position="242"/>
    </location>
</feature>
<keyword evidence="5" id="KW-1185">Reference proteome</keyword>
<evidence type="ECO:0000313" key="4">
    <source>
        <dbReference type="EMBL" id="KAG6412875.1"/>
    </source>
</evidence>
<feature type="compositionally biased region" description="Pro residues" evidence="2">
    <location>
        <begin position="34"/>
        <end position="58"/>
    </location>
</feature>
<dbReference type="OrthoDB" id="914121at2759"/>
<gene>
    <name evidence="4" type="ORF">SASPL_125568</name>
</gene>
<protein>
    <recommendedName>
        <fullName evidence="3">Glabrous enhancer-binding protein-like DBD domain-containing protein</fullName>
    </recommendedName>
</protein>
<evidence type="ECO:0000313" key="5">
    <source>
        <dbReference type="Proteomes" id="UP000298416"/>
    </source>
</evidence>
<reference evidence="4" key="2">
    <citation type="submission" date="2020-08" db="EMBL/GenBank/DDBJ databases">
        <title>Plant Genome Project.</title>
        <authorList>
            <person name="Zhang R.-G."/>
        </authorList>
    </citation>
    <scope>NUCLEOTIDE SEQUENCE</scope>
    <source>
        <strain evidence="4">Huo1</strain>
        <tissue evidence="4">Leaf</tissue>
    </source>
</reference>
<dbReference type="InterPro" id="IPR007592">
    <property type="entry name" value="GEBP"/>
</dbReference>
<dbReference type="AlphaFoldDB" id="A0A8X8XE12"/>
<dbReference type="InterPro" id="IPR053932">
    <property type="entry name" value="GeBP-like_DBD"/>
</dbReference>
<dbReference type="PANTHER" id="PTHR31662:SF33">
    <property type="entry name" value="DNA-BINDING STOREKEEPER PROTEIN TRANSCRIPTIONAL REGULATOR-LIKE PROTEIN"/>
    <property type="match status" value="1"/>
</dbReference>
<evidence type="ECO:0000256" key="1">
    <source>
        <dbReference type="ARBA" id="ARBA00010820"/>
    </source>
</evidence>
<feature type="compositionally biased region" description="Acidic residues" evidence="2">
    <location>
        <begin position="13"/>
        <end position="32"/>
    </location>
</feature>